<feature type="signal peptide" evidence="2">
    <location>
        <begin position="1"/>
        <end position="19"/>
    </location>
</feature>
<keyword evidence="4" id="KW-1185">Reference proteome</keyword>
<proteinExistence type="predicted"/>
<dbReference type="CDD" id="cd13603">
    <property type="entry name" value="PBP2_TRAP_Siap_TeaA_like"/>
    <property type="match status" value="1"/>
</dbReference>
<dbReference type="RefSeq" id="WP_221250748.1">
    <property type="nucleotide sequence ID" value="NZ_AP024355.1"/>
</dbReference>
<dbReference type="InterPro" id="IPR018389">
    <property type="entry name" value="DctP_fam"/>
</dbReference>
<dbReference type="Pfam" id="PF03480">
    <property type="entry name" value="DctP"/>
    <property type="match status" value="1"/>
</dbReference>
<name>A0ABM8HNW5_9BACT</name>
<protein>
    <submittedName>
        <fullName evidence="3">C4-dicarboxylate ABC transporter</fullName>
    </submittedName>
</protein>
<dbReference type="EMBL" id="AP024355">
    <property type="protein sequence ID" value="BCR03265.1"/>
    <property type="molecule type" value="Genomic_DNA"/>
</dbReference>
<sequence length="348" mass="38846">MKRLVLRAMLLSAILLAGAASGWALDKNEVLANWKPKFDPSGAQYTYLLSNVDHPAIEGIAVGYHIRDKVWERSNGRLYVDFRPLAQLGGEKDVISKLKLGAVQGMLCSSVAAVNVVDTLGIVNLPFVVDSFEKLEKFRNDSELFDEFRNSPAAQGILAVDFTGYGAYGWATTTPVRNLAEAGKVNFRIAQAPVNADIYKAWGMKFTVMPWPDVPQALQTGVINGLDHTPIVCSITRKFDVAKYFTRLDYAQGLYIHLINKRWLEKLPADLQQILLETIAEESARARALTQQQQQAQIEAAQAAGIEFLALEPQERQKLIEKTAPVYDKWGKRIGPEYLEKVRARLNN</sequence>
<organism evidence="3 4">
    <name type="scientific">Desulfuromonas versatilis</name>
    <dbReference type="NCBI Taxonomy" id="2802975"/>
    <lineage>
        <taxon>Bacteria</taxon>
        <taxon>Pseudomonadati</taxon>
        <taxon>Thermodesulfobacteriota</taxon>
        <taxon>Desulfuromonadia</taxon>
        <taxon>Desulfuromonadales</taxon>
        <taxon>Desulfuromonadaceae</taxon>
        <taxon>Desulfuromonas</taxon>
    </lineage>
</organism>
<gene>
    <name evidence="3" type="ORF">DESUT3_03340</name>
</gene>
<dbReference type="PANTHER" id="PTHR33376">
    <property type="match status" value="1"/>
</dbReference>
<dbReference type="NCBIfam" id="NF037995">
    <property type="entry name" value="TRAP_S1"/>
    <property type="match status" value="1"/>
</dbReference>
<feature type="chain" id="PRO_5046064457" evidence="2">
    <location>
        <begin position="20"/>
        <end position="348"/>
    </location>
</feature>
<evidence type="ECO:0000256" key="1">
    <source>
        <dbReference type="ARBA" id="ARBA00022729"/>
    </source>
</evidence>
<reference evidence="3 4" key="2">
    <citation type="journal article" date="2021" name="Int. J. Syst. Evol. Microbiol.">
        <title>Isolation and Polyphasic Characterization of Desulfuromonas versatilis sp. Nov., an Electrogenic Bacteria Capable of Versatile Metabolism Isolated from a Graphene Oxide-Reducing Enrichment Culture.</title>
        <authorList>
            <person name="Xie L."/>
            <person name="Yoshida N."/>
            <person name="Ishii S."/>
            <person name="Meng L."/>
        </authorList>
    </citation>
    <scope>NUCLEOTIDE SEQUENCE [LARGE SCALE GENOMIC DNA]</scope>
    <source>
        <strain evidence="3 4">NIT-T3</strain>
    </source>
</reference>
<dbReference type="InterPro" id="IPR038404">
    <property type="entry name" value="TRAP_DctP_sf"/>
</dbReference>
<reference evidence="3 4" key="1">
    <citation type="journal article" date="2016" name="C (Basel)">
        <title>Selective Growth of and Electricity Production by Marine Exoelectrogenic Bacteria in Self-Aggregated Hydrogel of Microbially Reduced Graphene Oxide.</title>
        <authorList>
            <person name="Yoshida N."/>
            <person name="Goto Y."/>
            <person name="Miyata Y."/>
        </authorList>
    </citation>
    <scope>NUCLEOTIDE SEQUENCE [LARGE SCALE GENOMIC DNA]</scope>
    <source>
        <strain evidence="3 4">NIT-T3</strain>
    </source>
</reference>
<dbReference type="Gene3D" id="3.40.190.170">
    <property type="entry name" value="Bacterial extracellular solute-binding protein, family 7"/>
    <property type="match status" value="1"/>
</dbReference>
<evidence type="ECO:0000313" key="4">
    <source>
        <dbReference type="Proteomes" id="UP001319827"/>
    </source>
</evidence>
<keyword evidence="1 2" id="KW-0732">Signal</keyword>
<evidence type="ECO:0000256" key="2">
    <source>
        <dbReference type="SAM" id="SignalP"/>
    </source>
</evidence>
<evidence type="ECO:0000313" key="3">
    <source>
        <dbReference type="EMBL" id="BCR03265.1"/>
    </source>
</evidence>
<accession>A0ABM8HNW5</accession>
<dbReference type="PANTHER" id="PTHR33376:SF4">
    <property type="entry name" value="SIALIC ACID-BINDING PERIPLASMIC PROTEIN SIAP"/>
    <property type="match status" value="1"/>
</dbReference>
<dbReference type="Proteomes" id="UP001319827">
    <property type="component" value="Chromosome"/>
</dbReference>